<accession>A0A815FY40</accession>
<evidence type="ECO:0000313" key="4">
    <source>
        <dbReference type="EMBL" id="CAF4028089.1"/>
    </source>
</evidence>
<dbReference type="Proteomes" id="UP000681722">
    <property type="component" value="Unassembled WGS sequence"/>
</dbReference>
<keyword evidence="1" id="KW-0732">Signal</keyword>
<name>A0A815FY40_9BILA</name>
<dbReference type="EMBL" id="CAJNOQ010013920">
    <property type="protein sequence ID" value="CAF1331479.1"/>
    <property type="molecule type" value="Genomic_DNA"/>
</dbReference>
<dbReference type="EMBL" id="CAJNOK010015176">
    <property type="protein sequence ID" value="CAF1220044.1"/>
    <property type="molecule type" value="Genomic_DNA"/>
</dbReference>
<comment type="caution">
    <text evidence="3">The sequence shown here is derived from an EMBL/GenBank/DDBJ whole genome shotgun (WGS) entry which is preliminary data.</text>
</comment>
<evidence type="ECO:0000313" key="6">
    <source>
        <dbReference type="Proteomes" id="UP000663829"/>
    </source>
</evidence>
<dbReference type="OrthoDB" id="10068213at2759"/>
<dbReference type="EMBL" id="CAJOBC010053362">
    <property type="protein sequence ID" value="CAF4185323.1"/>
    <property type="molecule type" value="Genomic_DNA"/>
</dbReference>
<reference evidence="3" key="1">
    <citation type="submission" date="2021-02" db="EMBL/GenBank/DDBJ databases">
        <authorList>
            <person name="Nowell W R."/>
        </authorList>
    </citation>
    <scope>NUCLEOTIDE SEQUENCE</scope>
</reference>
<feature type="signal peptide" evidence="1">
    <location>
        <begin position="1"/>
        <end position="17"/>
    </location>
</feature>
<keyword evidence="6" id="KW-1185">Reference proteome</keyword>
<dbReference type="EMBL" id="CAJOBA010036714">
    <property type="protein sequence ID" value="CAF4028089.1"/>
    <property type="molecule type" value="Genomic_DNA"/>
</dbReference>
<feature type="chain" id="PRO_5036411600" evidence="1">
    <location>
        <begin position="18"/>
        <end position="192"/>
    </location>
</feature>
<organism evidence="3 6">
    <name type="scientific">Didymodactylos carnosus</name>
    <dbReference type="NCBI Taxonomy" id="1234261"/>
    <lineage>
        <taxon>Eukaryota</taxon>
        <taxon>Metazoa</taxon>
        <taxon>Spiralia</taxon>
        <taxon>Gnathifera</taxon>
        <taxon>Rotifera</taxon>
        <taxon>Eurotatoria</taxon>
        <taxon>Bdelloidea</taxon>
        <taxon>Philodinida</taxon>
        <taxon>Philodinidae</taxon>
        <taxon>Didymodactylos</taxon>
    </lineage>
</organism>
<dbReference type="AlphaFoldDB" id="A0A815FY40"/>
<sequence length="192" mass="22488">MMRRLLLFLCIFHLAICRRTKRLYLMDTDFALFKLEHHQFSIYAEERDNLVYQIESNNFSSANILAYPSKQIVGKLQHHAYGKEIEVAVEVFDNQTQRWQKGEMVYTPLGWLNDKVDIEWNGQALKYIRQPDEVSGAFFKPPDTVLAELQCLSHRRRAEYEVEIYSNEIPDPAYLLFIAALTEIIRPSGKGK</sequence>
<gene>
    <name evidence="3" type="ORF">GPM918_LOCUS29972</name>
    <name evidence="2" type="ORF">OVA965_LOCUS24873</name>
    <name evidence="5" type="ORF">SRO942_LOCUS30571</name>
    <name evidence="4" type="ORF">TMI583_LOCUS25595</name>
</gene>
<evidence type="ECO:0000313" key="3">
    <source>
        <dbReference type="EMBL" id="CAF1331479.1"/>
    </source>
</evidence>
<proteinExistence type="predicted"/>
<dbReference type="Proteomes" id="UP000663829">
    <property type="component" value="Unassembled WGS sequence"/>
</dbReference>
<evidence type="ECO:0000313" key="2">
    <source>
        <dbReference type="EMBL" id="CAF1220044.1"/>
    </source>
</evidence>
<protein>
    <submittedName>
        <fullName evidence="3">Uncharacterized protein</fullName>
    </submittedName>
</protein>
<dbReference type="Proteomes" id="UP000677228">
    <property type="component" value="Unassembled WGS sequence"/>
</dbReference>
<dbReference type="Proteomes" id="UP000682733">
    <property type="component" value="Unassembled WGS sequence"/>
</dbReference>
<evidence type="ECO:0000313" key="5">
    <source>
        <dbReference type="EMBL" id="CAF4185323.1"/>
    </source>
</evidence>
<evidence type="ECO:0000256" key="1">
    <source>
        <dbReference type="SAM" id="SignalP"/>
    </source>
</evidence>